<keyword evidence="11" id="KW-1185">Reference proteome</keyword>
<dbReference type="Proteomes" id="UP000297014">
    <property type="component" value="Unassembled WGS sequence"/>
</dbReference>
<dbReference type="InterPro" id="IPR047218">
    <property type="entry name" value="YocR/YhdH-like"/>
</dbReference>
<dbReference type="InterPro" id="IPR000175">
    <property type="entry name" value="Na/ntran_symport"/>
</dbReference>
<dbReference type="PANTHER" id="PTHR42948">
    <property type="entry name" value="TRANSPORTER"/>
    <property type="match status" value="1"/>
</dbReference>
<feature type="transmembrane region" description="Helical" evidence="7">
    <location>
        <begin position="297"/>
        <end position="320"/>
    </location>
</feature>
<keyword evidence="2 6" id="KW-0813">Transport</keyword>
<dbReference type="EMBL" id="JALP01000130">
    <property type="protein sequence ID" value="THG90607.1"/>
    <property type="molecule type" value="Genomic_DNA"/>
</dbReference>
<reference evidence="10 12" key="3">
    <citation type="submission" date="2014-01" db="EMBL/GenBank/DDBJ databases">
        <title>Draft genome sequencing of Bacillus alcalophilus CGMCC 1.3604.</title>
        <authorList>
            <person name="Yang J."/>
            <person name="Diao L."/>
            <person name="Yang S."/>
        </authorList>
    </citation>
    <scope>NUCLEOTIDE SEQUENCE [LARGE SCALE GENOMIC DNA]</scope>
    <source>
        <strain evidence="10 12">CGMCC 1.3604</strain>
    </source>
</reference>
<dbReference type="CDD" id="cd10336">
    <property type="entry name" value="SLC6sbd_Tyt1-Like"/>
    <property type="match status" value="1"/>
</dbReference>
<feature type="transmembrane region" description="Helical" evidence="7">
    <location>
        <begin position="380"/>
        <end position="399"/>
    </location>
</feature>
<reference evidence="8" key="1">
    <citation type="submission" date="2012-07" db="EMBL/GenBank/DDBJ databases">
        <title>A Draft Genome for Bacillus alcalophilus strain ATCC 27647.</title>
        <authorList>
            <person name="Attie O."/>
            <person name="Jayaprakash A."/>
            <person name="Sachidanandam R."/>
            <person name="Shah H."/>
            <person name="Paulsen I."/>
            <person name="Morino M."/>
            <person name="Ito M."/>
            <person name="Krulwich T."/>
        </authorList>
    </citation>
    <scope>NUCLEOTIDE SEQUENCE</scope>
    <source>
        <strain evidence="8">ATCC 27647</strain>
    </source>
</reference>
<protein>
    <recommendedName>
        <fullName evidence="6">Transporter</fullName>
    </recommendedName>
</protein>
<evidence type="ECO:0000256" key="7">
    <source>
        <dbReference type="SAM" id="Phobius"/>
    </source>
</evidence>
<dbReference type="PROSITE" id="PS00610">
    <property type="entry name" value="NA_NEUROTRAN_SYMP_1"/>
    <property type="match status" value="1"/>
</dbReference>
<dbReference type="AlphaFoldDB" id="J8TUA5"/>
<proteinExistence type="inferred from homology"/>
<evidence type="ECO:0000256" key="5">
    <source>
        <dbReference type="ARBA" id="ARBA00023136"/>
    </source>
</evidence>
<feature type="transmembrane region" description="Helical" evidence="7">
    <location>
        <begin position="41"/>
        <end position="65"/>
    </location>
</feature>
<evidence type="ECO:0000313" key="9">
    <source>
        <dbReference type="EMBL" id="KGA96375.1"/>
    </source>
</evidence>
<evidence type="ECO:0000313" key="8">
    <source>
        <dbReference type="EMBL" id="AFV25675.1"/>
    </source>
</evidence>
<evidence type="ECO:0000256" key="6">
    <source>
        <dbReference type="RuleBase" id="RU003732"/>
    </source>
</evidence>
<evidence type="ECO:0000313" key="11">
    <source>
        <dbReference type="Proteomes" id="UP000002754"/>
    </source>
</evidence>
<dbReference type="STRING" id="1218173.BALCAV_0216625"/>
<reference evidence="9 11" key="2">
    <citation type="journal article" date="2014" name="Genome Announc.">
        <title>Draft Genome Sequence of Bacillus alcalophilus AV1934, a Classic Alkaliphile Isolated from Human Feces in 1934.</title>
        <authorList>
            <person name="Attie O."/>
            <person name="Jayaprakash A."/>
            <person name="Shah H."/>
            <person name="Paulsen I.T."/>
            <person name="Morino M."/>
            <person name="Takahashi Y."/>
            <person name="Narumi I."/>
            <person name="Sachidanandam R."/>
            <person name="Satoh K."/>
            <person name="Ito M."/>
            <person name="Krulwich T.A."/>
        </authorList>
    </citation>
    <scope>NUCLEOTIDE SEQUENCE [LARGE SCALE GENOMIC DNA]</scope>
    <source>
        <strain evidence="9 11">AV1934</strain>
    </source>
</reference>
<evidence type="ECO:0000256" key="1">
    <source>
        <dbReference type="ARBA" id="ARBA00004141"/>
    </source>
</evidence>
<dbReference type="GO" id="GO:0015293">
    <property type="term" value="F:symporter activity"/>
    <property type="evidence" value="ECO:0007669"/>
    <property type="project" value="UniProtKB-KW"/>
</dbReference>
<keyword evidence="4 7" id="KW-1133">Transmembrane helix</keyword>
<feature type="transmembrane region" description="Helical" evidence="7">
    <location>
        <begin position="215"/>
        <end position="236"/>
    </location>
</feature>
<keyword evidence="6" id="KW-0769">Symport</keyword>
<dbReference type="InterPro" id="IPR037272">
    <property type="entry name" value="SNS_sf"/>
</dbReference>
<dbReference type="OrthoDB" id="9762833at2"/>
<dbReference type="RefSeq" id="WP_003321225.1">
    <property type="nucleotide sequence ID" value="NZ_ALPT02000064.1"/>
</dbReference>
<gene>
    <name evidence="10" type="ORF">AJ85_09710</name>
    <name evidence="8" type="ORF">BalcAV0735</name>
    <name evidence="9" type="ORF">BALCAV_0216625</name>
</gene>
<feature type="transmembrane region" description="Helical" evidence="7">
    <location>
        <begin position="137"/>
        <end position="161"/>
    </location>
</feature>
<dbReference type="EMBL" id="JX399252">
    <property type="protein sequence ID" value="AFV25675.1"/>
    <property type="molecule type" value="Genomic_DNA"/>
</dbReference>
<dbReference type="Pfam" id="PF00209">
    <property type="entry name" value="SNF"/>
    <property type="match status" value="2"/>
</dbReference>
<keyword evidence="5 7" id="KW-0472">Membrane</keyword>
<dbReference type="GO" id="GO:0016020">
    <property type="term" value="C:membrane"/>
    <property type="evidence" value="ECO:0007669"/>
    <property type="project" value="UniProtKB-SubCell"/>
</dbReference>
<dbReference type="Gene3D" id="1.20.1740.10">
    <property type="entry name" value="Amino acid/polyamine transporter I"/>
    <property type="match status" value="1"/>
</dbReference>
<feature type="transmembrane region" description="Helical" evidence="7">
    <location>
        <begin position="12"/>
        <end position="29"/>
    </location>
</feature>
<evidence type="ECO:0000313" key="12">
    <source>
        <dbReference type="Proteomes" id="UP000297014"/>
    </source>
</evidence>
<evidence type="ECO:0000256" key="4">
    <source>
        <dbReference type="ARBA" id="ARBA00022989"/>
    </source>
</evidence>
<evidence type="ECO:0000313" key="10">
    <source>
        <dbReference type="EMBL" id="THG90607.1"/>
    </source>
</evidence>
<evidence type="ECO:0000256" key="2">
    <source>
        <dbReference type="ARBA" id="ARBA00022448"/>
    </source>
</evidence>
<dbReference type="Proteomes" id="UP000002754">
    <property type="component" value="Unassembled WGS sequence"/>
</dbReference>
<feature type="transmembrane region" description="Helical" evidence="7">
    <location>
        <begin position="92"/>
        <end position="117"/>
    </location>
</feature>
<dbReference type="EMBL" id="ALPT02000064">
    <property type="protein sequence ID" value="KGA96375.1"/>
    <property type="molecule type" value="Genomic_DNA"/>
</dbReference>
<dbReference type="NCBIfam" id="NF037979">
    <property type="entry name" value="Na_transp"/>
    <property type="match status" value="1"/>
</dbReference>
<dbReference type="eggNOG" id="COG0733">
    <property type="taxonomic scope" value="Bacteria"/>
</dbReference>
<dbReference type="SUPFAM" id="SSF161070">
    <property type="entry name" value="SNF-like"/>
    <property type="match status" value="1"/>
</dbReference>
<feature type="transmembrane region" description="Helical" evidence="7">
    <location>
        <begin position="173"/>
        <end position="195"/>
    </location>
</feature>
<evidence type="ECO:0000256" key="3">
    <source>
        <dbReference type="ARBA" id="ARBA00022692"/>
    </source>
</evidence>
<dbReference type="PRINTS" id="PR00176">
    <property type="entry name" value="NANEUSMPORT"/>
</dbReference>
<feature type="transmembrane region" description="Helical" evidence="7">
    <location>
        <begin position="248"/>
        <end position="277"/>
    </location>
</feature>
<accession>J8TUA5</accession>
<comment type="similarity">
    <text evidence="6">Belongs to the sodium:neurotransmitter symporter (SNF) (TC 2.A.22) family.</text>
</comment>
<name>J8TUA5_ALKAL</name>
<dbReference type="PROSITE" id="PS50267">
    <property type="entry name" value="NA_NEUROTRAN_SYMP_3"/>
    <property type="match status" value="1"/>
</dbReference>
<sequence length="447" mass="48528">MGKKREQWSSNIGFIFASAGAAIGLGAIWKFPYVTGTNGGGAFLLVFIACTLLVGLPMLIAEFVIGRGSKKEAVSAYQKLAPNSRWGHLGKLGVVGCFFLLSFYCVVGGWVLIYTVLSLTGQIIGPTTDYAQLFGSVISTPWIGILGLFIFLILNVIILSLGIKNGIERANNILMPLLFIFFIILVIRSLTLEGASEGVRFFLQPDFTSLSAEGVLYALGQSFFALAVGFSCLVTYSSYLDKKESIPTAAVSVVVMNLFVSILAGLAIFPAIFALGYEPTEGPGLLFVMLPAVFSEIIFGEIFLALFLLLFLFATLTSSFSLLEIIISAFTEKKVSTRKKITIISGLVVFVGGIPAALSFGVLEHVQIFSLSIFDATDYLVSNIMLPIGCLLISLFISFKMERKLMEAEFLSGNNLSSQLFKIWLFLMRFVVPLVIIIVLIASLGIF</sequence>
<keyword evidence="3 6" id="KW-0812">Transmembrane</keyword>
<organism evidence="9 11">
    <name type="scientific">Alkalihalobacillus alcalophilus ATCC 27647 = CGMCC 1.3604</name>
    <dbReference type="NCBI Taxonomy" id="1218173"/>
    <lineage>
        <taxon>Bacteria</taxon>
        <taxon>Bacillati</taxon>
        <taxon>Bacillota</taxon>
        <taxon>Bacilli</taxon>
        <taxon>Bacillales</taxon>
        <taxon>Bacillaceae</taxon>
        <taxon>Alkalihalobacillus</taxon>
    </lineage>
</organism>
<feature type="transmembrane region" description="Helical" evidence="7">
    <location>
        <begin position="341"/>
        <end position="360"/>
    </location>
</feature>
<comment type="subcellular location">
    <subcellularLocation>
        <location evidence="1">Membrane</location>
        <topology evidence="1">Multi-pass membrane protein</topology>
    </subcellularLocation>
</comment>
<feature type="transmembrane region" description="Helical" evidence="7">
    <location>
        <begin position="420"/>
        <end position="446"/>
    </location>
</feature>
<dbReference type="PANTHER" id="PTHR42948:SF1">
    <property type="entry name" value="TRANSPORTER"/>
    <property type="match status" value="1"/>
</dbReference>